<evidence type="ECO:0000313" key="2">
    <source>
        <dbReference type="EMBL" id="PIV64433.1"/>
    </source>
</evidence>
<evidence type="ECO:0000256" key="1">
    <source>
        <dbReference type="SAM" id="Phobius"/>
    </source>
</evidence>
<dbReference type="EMBL" id="PETL01000109">
    <property type="protein sequence ID" value="PIV64433.1"/>
    <property type="molecule type" value="Genomic_DNA"/>
</dbReference>
<keyword evidence="1" id="KW-0472">Membrane</keyword>
<accession>A0A2M7E9M9</accession>
<dbReference type="Proteomes" id="UP000228886">
    <property type="component" value="Unassembled WGS sequence"/>
</dbReference>
<gene>
    <name evidence="2" type="ORF">COS11_02210</name>
</gene>
<evidence type="ECO:0000313" key="3">
    <source>
        <dbReference type="Proteomes" id="UP000228886"/>
    </source>
</evidence>
<keyword evidence="1" id="KW-0812">Transmembrane</keyword>
<comment type="caution">
    <text evidence="2">The sequence shown here is derived from an EMBL/GenBank/DDBJ whole genome shotgun (WGS) entry which is preliminary data.</text>
</comment>
<name>A0A2M7E9M9_9BACT</name>
<protein>
    <submittedName>
        <fullName evidence="2">Uncharacterized protein</fullName>
    </submittedName>
</protein>
<dbReference type="AlphaFoldDB" id="A0A2M7E9M9"/>
<sequence length="84" mass="9810">MFSEGHAGSNNLYLMVSRWTHTEAKNVSLLVASYFILLKNFVLVYYEISGVIHRFLWIVKDKVAKRNLLIINFSLILLLNYRCS</sequence>
<organism evidence="2 3">
    <name type="scientific">bacterium (Candidatus Ratteibacteria) CG01_land_8_20_14_3_00_40_19</name>
    <dbReference type="NCBI Taxonomy" id="2014290"/>
    <lineage>
        <taxon>Bacteria</taxon>
        <taxon>Candidatus Ratteibacteria</taxon>
    </lineage>
</organism>
<feature type="transmembrane region" description="Helical" evidence="1">
    <location>
        <begin position="27"/>
        <end position="46"/>
    </location>
</feature>
<proteinExistence type="predicted"/>
<reference evidence="3" key="1">
    <citation type="submission" date="2017-09" db="EMBL/GenBank/DDBJ databases">
        <title>Depth-based differentiation of microbial function through sediment-hosted aquifers and enrichment of novel symbionts in the deep terrestrial subsurface.</title>
        <authorList>
            <person name="Probst A.J."/>
            <person name="Ladd B."/>
            <person name="Jarett J.K."/>
            <person name="Geller-Mcgrath D.E."/>
            <person name="Sieber C.M.K."/>
            <person name="Emerson J.B."/>
            <person name="Anantharaman K."/>
            <person name="Thomas B.C."/>
            <person name="Malmstrom R."/>
            <person name="Stieglmeier M."/>
            <person name="Klingl A."/>
            <person name="Woyke T."/>
            <person name="Ryan C.M."/>
            <person name="Banfield J.F."/>
        </authorList>
    </citation>
    <scope>NUCLEOTIDE SEQUENCE [LARGE SCALE GENOMIC DNA]</scope>
</reference>
<keyword evidence="1" id="KW-1133">Transmembrane helix</keyword>